<dbReference type="GO" id="GO:0032259">
    <property type="term" value="P:methylation"/>
    <property type="evidence" value="ECO:0007669"/>
    <property type="project" value="UniProtKB-KW"/>
</dbReference>
<dbReference type="SUPFAM" id="SSF53335">
    <property type="entry name" value="S-adenosyl-L-methionine-dependent methyltransferases"/>
    <property type="match status" value="1"/>
</dbReference>
<gene>
    <name evidence="1" type="ORF">G6048_28465</name>
</gene>
<dbReference type="Proteomes" id="UP001518140">
    <property type="component" value="Unassembled WGS sequence"/>
</dbReference>
<dbReference type="GO" id="GO:0008168">
    <property type="term" value="F:methyltransferase activity"/>
    <property type="evidence" value="ECO:0007669"/>
    <property type="project" value="UniProtKB-KW"/>
</dbReference>
<keyword evidence="1" id="KW-0808">Transferase</keyword>
<dbReference type="InterPro" id="IPR006764">
    <property type="entry name" value="SAM_dep_MeTrfase_SAV2177_type"/>
</dbReference>
<dbReference type="PIRSF" id="PIRSF017393">
    <property type="entry name" value="MTase_SAV2177"/>
    <property type="match status" value="1"/>
</dbReference>
<dbReference type="EMBL" id="JAAKZX010000108">
    <property type="protein sequence ID" value="NGO45903.1"/>
    <property type="molecule type" value="Genomic_DNA"/>
</dbReference>
<organism evidence="1 2">
    <name type="scientific">Streptomyces ureilyticus</name>
    <dbReference type="NCBI Taxonomy" id="1775131"/>
    <lineage>
        <taxon>Bacteria</taxon>
        <taxon>Bacillati</taxon>
        <taxon>Actinomycetota</taxon>
        <taxon>Actinomycetes</taxon>
        <taxon>Kitasatosporales</taxon>
        <taxon>Streptomycetaceae</taxon>
        <taxon>Streptomyces</taxon>
    </lineage>
</organism>
<comment type="caution">
    <text evidence="1">The sequence shown here is derived from an EMBL/GenBank/DDBJ whole genome shotgun (WGS) entry which is preliminary data.</text>
</comment>
<evidence type="ECO:0000313" key="1">
    <source>
        <dbReference type="EMBL" id="NGO45903.1"/>
    </source>
</evidence>
<keyword evidence="1" id="KW-0489">Methyltransferase</keyword>
<reference evidence="1 2" key="1">
    <citation type="submission" date="2020-02" db="EMBL/GenBank/DDBJ databases">
        <title>Whole-genome analyses of novel actinobacteria.</title>
        <authorList>
            <person name="Sahin N."/>
            <person name="Tokatli A."/>
        </authorList>
    </citation>
    <scope>NUCLEOTIDE SEQUENCE [LARGE SCALE GENOMIC DNA]</scope>
    <source>
        <strain evidence="1 2">YC419</strain>
    </source>
</reference>
<dbReference type="Pfam" id="PF04672">
    <property type="entry name" value="Methyltransf_19"/>
    <property type="match status" value="1"/>
</dbReference>
<name>A0ABX0DWA8_9ACTN</name>
<dbReference type="Gene3D" id="3.40.50.150">
    <property type="entry name" value="Vaccinia Virus protein VP39"/>
    <property type="match status" value="1"/>
</dbReference>
<proteinExistence type="predicted"/>
<protein>
    <submittedName>
        <fullName evidence="1">SAM-dependent methyltransferase</fullName>
    </submittedName>
</protein>
<accession>A0ABX0DWA8</accession>
<dbReference type="InterPro" id="IPR029063">
    <property type="entry name" value="SAM-dependent_MTases_sf"/>
</dbReference>
<dbReference type="RefSeq" id="WP_165342450.1">
    <property type="nucleotide sequence ID" value="NZ_JAAKZX010000108.1"/>
</dbReference>
<keyword evidence="2" id="KW-1185">Reference proteome</keyword>
<evidence type="ECO:0000313" key="2">
    <source>
        <dbReference type="Proteomes" id="UP001518140"/>
    </source>
</evidence>
<sequence>MSATDLRTDQPHSARMYDYYLGGRDNYAADRAAAGRALAAFPNIIVIARSNRVWMHRATRYLAQQGMRQFLDIGTGIPTSPNLHEIAQEVAPDARVVYVDRDPVVRAQSARLLNSTPEGRTAYVEADAADPAALLVAPDLTATLDLTRPVALSLNALLHFFPDDRDPYGMVTHLMEALAPGSHLVISHVTTDFDPEGIARAIQVYASAGIQTQARTKPEVERFLDGLEPVPPGVALPHHWNTDGQAESSRVTADVSDAEVSCYVAMARKP</sequence>